<proteinExistence type="predicted"/>
<sequence>MIYVLVFLVIIGITLNSISKKYVLYNLTYKREINKRIVEIGEEFEVVTVVENRKMFPVTFLQIIEKFPSSLNYKFKAVIQPTTDYVYHTTTMLIMPYQRVKRNYKVYCNKRGRFIFRDVTLIGGDLLGFNTTIDNVDYSQDIVVLPKAADLDSTIIPYGDYNGDFSVRRWIIDDPVLTVGIKEYTGTEPERTIHWPSSLKSGRLMVKKFDYTSDNTAMILLNIECSKPFWAGINKKDIEECISIARAVVEKFEELGIPYGFATDAYYSGNNEGGSVQAAGFGVTHYYDIVENLGRIDYDICINFEELLLKQINNNVNYTTLVIITPSILESYVEHINSLSQIAIKTIVIALESTNMKYLGDDILSFIKRG</sequence>
<dbReference type="AlphaFoldDB" id="A0A5D8QAQ6"/>
<protein>
    <submittedName>
        <fullName evidence="1">DUF58 domain-containing protein</fullName>
    </submittedName>
</protein>
<gene>
    <name evidence="1" type="ORF">FWJ32_08005</name>
</gene>
<dbReference type="PANTHER" id="PTHR34351">
    <property type="entry name" value="SLR1927 PROTEIN-RELATED"/>
    <property type="match status" value="1"/>
</dbReference>
<accession>A0A5D8QAQ6</accession>
<dbReference type="EMBL" id="VTPS01000011">
    <property type="protein sequence ID" value="TZE81680.1"/>
    <property type="molecule type" value="Genomic_DNA"/>
</dbReference>
<organism evidence="1 2">
    <name type="scientific">Calorimonas adulescens</name>
    <dbReference type="NCBI Taxonomy" id="2606906"/>
    <lineage>
        <taxon>Bacteria</taxon>
        <taxon>Bacillati</taxon>
        <taxon>Bacillota</taxon>
        <taxon>Clostridia</taxon>
        <taxon>Thermoanaerobacterales</taxon>
        <taxon>Thermoanaerobacteraceae</taxon>
        <taxon>Calorimonas</taxon>
    </lineage>
</organism>
<reference evidence="1 2" key="1">
    <citation type="submission" date="2019-08" db="EMBL/GenBank/DDBJ databases">
        <title>Calorimonas adulescens gen. nov., sp. nov., an anaerobic thermophilic bacterium from Sakhalin hot spring.</title>
        <authorList>
            <person name="Khomyakova M.A."/>
            <person name="Merkel A.Y."/>
            <person name="Novikov A."/>
            <person name="Bonch-Osmolovskaya E.A."/>
            <person name="Slobodkin A.I."/>
        </authorList>
    </citation>
    <scope>NUCLEOTIDE SEQUENCE [LARGE SCALE GENOMIC DNA]</scope>
    <source>
        <strain evidence="1 2">A05MB</strain>
    </source>
</reference>
<comment type="caution">
    <text evidence="1">The sequence shown here is derived from an EMBL/GenBank/DDBJ whole genome shotgun (WGS) entry which is preliminary data.</text>
</comment>
<dbReference type="PANTHER" id="PTHR34351:SF2">
    <property type="entry name" value="DUF58 DOMAIN-CONTAINING PROTEIN"/>
    <property type="match status" value="1"/>
</dbReference>
<dbReference type="RefSeq" id="WP_149545442.1">
    <property type="nucleotide sequence ID" value="NZ_VTPS01000011.1"/>
</dbReference>
<evidence type="ECO:0000313" key="2">
    <source>
        <dbReference type="Proteomes" id="UP000322976"/>
    </source>
</evidence>
<dbReference type="Proteomes" id="UP000322976">
    <property type="component" value="Unassembled WGS sequence"/>
</dbReference>
<keyword evidence="2" id="KW-1185">Reference proteome</keyword>
<name>A0A5D8QAQ6_9THEO</name>
<evidence type="ECO:0000313" key="1">
    <source>
        <dbReference type="EMBL" id="TZE81680.1"/>
    </source>
</evidence>